<proteinExistence type="predicted"/>
<keyword evidence="3" id="KW-0378">Hydrolase</keyword>
<protein>
    <submittedName>
        <fullName evidence="3">Glycoside hydrolase family 55 protein</fullName>
    </submittedName>
</protein>
<dbReference type="PANTHER" id="PTHR33928:SF2">
    <property type="entry name" value="PECTATE LYASE SUPERFAMILY PROTEIN DOMAIN-CONTAINING PROTEIN-RELATED"/>
    <property type="match status" value="1"/>
</dbReference>
<dbReference type="PROSITE" id="PS51212">
    <property type="entry name" value="WSC"/>
    <property type="match status" value="2"/>
</dbReference>
<dbReference type="Pfam" id="PF01822">
    <property type="entry name" value="WSC"/>
    <property type="match status" value="2"/>
</dbReference>
<dbReference type="Gene3D" id="2.160.20.10">
    <property type="entry name" value="Single-stranded right-handed beta-helix, Pectin lyase-like"/>
    <property type="match status" value="2"/>
</dbReference>
<feature type="domain" description="WSC" evidence="2">
    <location>
        <begin position="1509"/>
        <end position="1603"/>
    </location>
</feature>
<evidence type="ECO:0000313" key="3">
    <source>
        <dbReference type="EMBL" id="KAF2793031.1"/>
    </source>
</evidence>
<dbReference type="EMBL" id="MU001945">
    <property type="protein sequence ID" value="KAF2793031.1"/>
    <property type="molecule type" value="Genomic_DNA"/>
</dbReference>
<dbReference type="CDD" id="cd23668">
    <property type="entry name" value="GH55_beta13glucanase-like"/>
    <property type="match status" value="1"/>
</dbReference>
<dbReference type="SMART" id="SM00321">
    <property type="entry name" value="WSC"/>
    <property type="match status" value="2"/>
</dbReference>
<dbReference type="InterPro" id="IPR024535">
    <property type="entry name" value="RHGA/B-epi-like_pectate_lyase"/>
</dbReference>
<keyword evidence="4" id="KW-1185">Reference proteome</keyword>
<organism evidence="3 4">
    <name type="scientific">Melanomma pulvis-pyrius CBS 109.77</name>
    <dbReference type="NCBI Taxonomy" id="1314802"/>
    <lineage>
        <taxon>Eukaryota</taxon>
        <taxon>Fungi</taxon>
        <taxon>Dikarya</taxon>
        <taxon>Ascomycota</taxon>
        <taxon>Pezizomycotina</taxon>
        <taxon>Dothideomycetes</taxon>
        <taxon>Pleosporomycetidae</taxon>
        <taxon>Pleosporales</taxon>
        <taxon>Melanommataceae</taxon>
        <taxon>Melanomma</taxon>
    </lineage>
</organism>
<feature type="domain" description="WSC" evidence="2">
    <location>
        <begin position="1610"/>
        <end position="1705"/>
    </location>
</feature>
<name>A0A6A6X9U3_9PLEO</name>
<dbReference type="InterPro" id="IPR012334">
    <property type="entry name" value="Pectin_lyas_fold"/>
</dbReference>
<evidence type="ECO:0000256" key="1">
    <source>
        <dbReference type="SAM" id="MobiDB-lite"/>
    </source>
</evidence>
<dbReference type="FunFam" id="2.160.20.10:FF:000049">
    <property type="entry name" value="Putative exo-beta-1,3-glucanase"/>
    <property type="match status" value="1"/>
</dbReference>
<feature type="compositionally biased region" description="Basic residues" evidence="1">
    <location>
        <begin position="1388"/>
        <end position="1397"/>
    </location>
</feature>
<reference evidence="3" key="1">
    <citation type="journal article" date="2020" name="Stud. Mycol.">
        <title>101 Dothideomycetes genomes: a test case for predicting lifestyles and emergence of pathogens.</title>
        <authorList>
            <person name="Haridas S."/>
            <person name="Albert R."/>
            <person name="Binder M."/>
            <person name="Bloem J."/>
            <person name="Labutti K."/>
            <person name="Salamov A."/>
            <person name="Andreopoulos B."/>
            <person name="Baker S."/>
            <person name="Barry K."/>
            <person name="Bills G."/>
            <person name="Bluhm B."/>
            <person name="Cannon C."/>
            <person name="Castanera R."/>
            <person name="Culley D."/>
            <person name="Daum C."/>
            <person name="Ezra D."/>
            <person name="Gonzalez J."/>
            <person name="Henrissat B."/>
            <person name="Kuo A."/>
            <person name="Liang C."/>
            <person name="Lipzen A."/>
            <person name="Lutzoni F."/>
            <person name="Magnuson J."/>
            <person name="Mondo S."/>
            <person name="Nolan M."/>
            <person name="Ohm R."/>
            <person name="Pangilinan J."/>
            <person name="Park H.-J."/>
            <person name="Ramirez L."/>
            <person name="Alfaro M."/>
            <person name="Sun H."/>
            <person name="Tritt A."/>
            <person name="Yoshinaga Y."/>
            <person name="Zwiers L.-H."/>
            <person name="Turgeon B."/>
            <person name="Goodwin S."/>
            <person name="Spatafora J."/>
            <person name="Crous P."/>
            <person name="Grigoriev I."/>
        </authorList>
    </citation>
    <scope>NUCLEOTIDE SEQUENCE</scope>
    <source>
        <strain evidence="3">CBS 109.77</strain>
    </source>
</reference>
<dbReference type="Pfam" id="PF12708">
    <property type="entry name" value="Pect-lyase_RHGA_epim"/>
    <property type="match status" value="2"/>
</dbReference>
<dbReference type="GO" id="GO:0004650">
    <property type="term" value="F:polygalacturonase activity"/>
    <property type="evidence" value="ECO:0007669"/>
    <property type="project" value="InterPro"/>
</dbReference>
<feature type="region of interest" description="Disordered" evidence="1">
    <location>
        <begin position="1364"/>
        <end position="1397"/>
    </location>
</feature>
<dbReference type="SUPFAM" id="SSF51126">
    <property type="entry name" value="Pectin lyase-like"/>
    <property type="match status" value="2"/>
</dbReference>
<gene>
    <name evidence="3" type="ORF">K505DRAFT_277734</name>
</gene>
<dbReference type="InterPro" id="IPR002889">
    <property type="entry name" value="WSC_carb-bd"/>
</dbReference>
<dbReference type="Proteomes" id="UP000799757">
    <property type="component" value="Unassembled WGS sequence"/>
</dbReference>
<sequence length="1848" mass="197818">MMHRVKRQSTSFWMEEVFQNGESPFNTGSANYKVFRNVKTDYGAKGDGVTDDTEAINNAIKDGNRCGLQCGSSSVAGAVVYFPGGTYLVSSSIVQYYYTQFVGNPNDRAVIKAASSFVGLGVISSDVYTGVKNPDGSDGEWYINQSNFLRQIRNIVIDISNIPANMGPAGLHWQVGQATSLQNMEFIQNNSPGNNHVGIFMENGSGGFLSDLTFTGGSIGMQCGNQQFTSRNLHFNGCGNAIQMIWDWGWVWKSLDIQNCAVGMNVTGGNGIGSILVLDSSISASTAGIVVTRPADVQNTTQISLDNVHFGGAGLLDQNGATILGGGGTVSSWAMGKVYAGLDGSYVQYETGQLPESINKPAAIMSGPNVFEVSKPQYESVDSGRFVNVKDWGAKGDGSTDDTAALTQVLNEFVGFQIFFPFGVYMISDTLKVPVGSLIVGQAWSQIMAYGTKFQDASSPRVMVRVGLAGDVGSINIQDMLFTVRGPLAGAVLMEWNVKGSSPGAAAMWDSHFRVGGALGSDLQSDKCPTSAVNSDCIAAALLLHLTTSSSAYLENVWVWTSDHDLDVTAQTQVNVFAGRGMLIESKGPTWLYGTGSEHCTLYQYQAAGASDLFMAQIQTETPYYQPIPAAPAPFTSSLGTFASDPTFSDCSASNITTCAMAWAVRLVGSTNVIVYGAGLYNFFQNYDQACIGSENCQSRIFQTEDSGPVYVLNLVTKASYEMASPSIGTPIISDDNQLPSQFVAVVAAWLGLADVQGGQGGNDTAHLSPTTASILPLPCTTVPPSSTFTLSAACATDVCNLPANSGSQNVPPGPSDCNSCDLVRRLSGTCCGIGGDVINPILIPQGTELCFPMPIPKGYKPPEAFNDTNGKHHDKDDPIDDNGVFFPPLFPFPGPWPFPPPIPLPPDPPFGGIPPDLTCDEDGEDCCLGDVSDDIGLCPNGNFPVFDPFTWSINCDISDLTEALGLRTDCQVEADNDPEEAEDAVDAAKSCNWDNFDEHEASKSCSLTARSTDENDEPSLRLYKRSRPDIASTCVEKWLDAANFPTFPFASTNCDATYTCPGDDGHFPHVCANLAYALDGGKGPSYPLVPSSGQADHVTNEWYNTHFVENRNLDGQLLGAWKIEGCSVEEFPFASLRTGDQNPVLRLVEHEENRKAGTHWTSFRAAVGRYYKDPNNKPNKIHGAQSNPVVCFAVSGDTKAAAQNYGLDNAGTETNLCQQPYGVEHVLVPTDPWFTNPNSPGYNKRLTYTINGATTTGGPQYCNWPSPGRVVIDQSPAGSVKNVADPNYKALWFGKEQPDGSWALTESASWCAGFPYTTTLSADNAGTEQWYYKTNSFPTIGEATFPTPVPDGDWKQIDEIDKDRNDKLLPPTRRGLGPQSIKPSRTISRKHKRNFRRRSRGQLPPLAERIQGFQSTNYKLLKRDSVGNETAIRNLRRQGSLGSYLDIAFYSIFPGCDADGLDAGDCDLNPAGCPSGPIDPGTGGVYTGGSSSAGPTPTPTPTAPSISGYDYLGCWTDADQRTLPSNNEASNSMTVEACQNYCSTNGYDLFGTEDGNECWCSSSISTAGGATKVDESECIAACNGNTAEVCGGVWRVNIWQRSPPTIDPFQGYLGCYTDHDDPDRTLGSFFADSSDMTVEKCADICLNQHGYKGFGVEFGRQCYCGNSLNPATEKVDDSFCNMRCGGDGSHVCGAAWYISIYTTSGFGQTTPPQPTQGIYLWGIIDAIIGSGGVDADYWAITEFAVGDVYDDCQPVKGDWGELAQPDSGHFNDLPVSWALPSTIWGSLSSCTFTATATAASSNPTGTLLCPGLPTPVVCPPQNLRQGSCIDEGSGDILSTDVLVACEW</sequence>
<dbReference type="PANTHER" id="PTHR33928">
    <property type="entry name" value="POLYGALACTURONASE QRT3"/>
    <property type="match status" value="1"/>
</dbReference>
<dbReference type="InterPro" id="IPR039279">
    <property type="entry name" value="QRT3-like"/>
</dbReference>
<dbReference type="InterPro" id="IPR011050">
    <property type="entry name" value="Pectin_lyase_fold/virulence"/>
</dbReference>
<accession>A0A6A6X9U3</accession>
<dbReference type="OrthoDB" id="1046782at2759"/>
<evidence type="ECO:0000259" key="2">
    <source>
        <dbReference type="PROSITE" id="PS51212"/>
    </source>
</evidence>
<evidence type="ECO:0000313" key="4">
    <source>
        <dbReference type="Proteomes" id="UP000799757"/>
    </source>
</evidence>
<feature type="region of interest" description="Disordered" evidence="1">
    <location>
        <begin position="1480"/>
        <end position="1503"/>
    </location>
</feature>